<dbReference type="Proteomes" id="UP000262939">
    <property type="component" value="Unassembled WGS sequence"/>
</dbReference>
<dbReference type="Gene3D" id="3.30.365.10">
    <property type="entry name" value="Aldehyde oxidase/xanthine dehydrogenase, molybdopterin binding domain"/>
    <property type="match status" value="4"/>
</dbReference>
<dbReference type="InterPro" id="IPR037165">
    <property type="entry name" value="AldOxase/xan_DH_Mopterin-bd_sf"/>
</dbReference>
<evidence type="ECO:0000256" key="1">
    <source>
        <dbReference type="ARBA" id="ARBA00022505"/>
    </source>
</evidence>
<keyword evidence="1" id="KW-0500">Molybdenum</keyword>
<dbReference type="Gene3D" id="3.90.1170.50">
    <property type="entry name" value="Aldehyde oxidase/xanthine dehydrogenase, a/b hammerhead"/>
    <property type="match status" value="1"/>
</dbReference>
<dbReference type="InterPro" id="IPR016208">
    <property type="entry name" value="Ald_Oxase/xanthine_DH-like"/>
</dbReference>
<dbReference type="Pfam" id="PF01315">
    <property type="entry name" value="Ald_Xan_dh_C"/>
    <property type="match status" value="1"/>
</dbReference>
<evidence type="ECO:0000313" key="5">
    <source>
        <dbReference type="Proteomes" id="UP000262939"/>
    </source>
</evidence>
<dbReference type="RefSeq" id="WP_117323428.1">
    <property type="nucleotide sequence ID" value="NZ_QVTD01000010.1"/>
</dbReference>
<dbReference type="InterPro" id="IPR008274">
    <property type="entry name" value="AldOxase/xan_DH_MoCoBD1"/>
</dbReference>
<gene>
    <name evidence="4" type="ORF">D0466_14970</name>
</gene>
<dbReference type="SUPFAM" id="SSF56003">
    <property type="entry name" value="Molybdenum cofactor-binding domain"/>
    <property type="match status" value="1"/>
</dbReference>
<dbReference type="SUPFAM" id="SSF54665">
    <property type="entry name" value="CO dehydrogenase molybdoprotein N-domain-like"/>
    <property type="match status" value="1"/>
</dbReference>
<protein>
    <submittedName>
        <fullName evidence="4">Xanthine dehydrogenase family protein molybdopterin-binding subunit</fullName>
    </submittedName>
</protein>
<sequence>MDYIGKSVIRKDALDKVTGEAKYTNDFQEAGTLHANLLISPYAHANIVSIDFSEVWKIPGIKAVLGDEPYPLVGEEIKDRSPIAYKRVRYHGEPVAVVVAETPIIAKRGVDAIKVSYEPLPVVNSPREAFQQDAPLLHEDMESYEKQERVYPIPNTNIANLNKIRKGNIEQGFMESDVVAEFTISFHPSDHAAMETRCAIAEIRPDGTVIFTTSSQAPFALKKLMKWYFGIEPGRVIVKTPIVGGAYGGKASIQLEVIAYLASKATGGRPVKLFNTREEDMITSPVHIGLDATVKLGATRDGMLKAAEIQYLFDGGAYSDKAVDISRAGAVDCTGPYRIDHVWCNCYCMYTNHPYASAYRGYGHSEVLFAFERTMDVLAEKLSMDPLDLRYKNAILPGDTTPTQVLLDSSRVGNLPLCIKRLKELMKWGEGQINEMDGGKIRVKGACCIWKTSTFDPDATSGVILTFNPDGSINLMSGVVEIGTGTKTVLAQILAERMKIDINMIHVKMLVDTQTVPEHWKTVGSRGTFMAGRAVLAAANDAIRQLKDRAACILRAPAEDLQVGYGKVYVADNPDFSIDIKDLAYGYTFPNGNTIGGQIIVSGNYTIPHMTYIDPETGKGDPGPEWTVGAQGMEVELDTRNYTYKILKAYSVIDIGKVLNEKAALGQVMGAMSMGIAFGGRETFVFDDYGRVLNPQLRTYRPLHYGEQPEYIIEFVETPHLAAPYGARGAGEHGLLGMPAALGNCLSSALGVQLNKLPLVPEQLWRISNEVNQ</sequence>
<dbReference type="EMBL" id="QVTD01000010">
    <property type="protein sequence ID" value="RFU62534.1"/>
    <property type="molecule type" value="Genomic_DNA"/>
</dbReference>
<keyword evidence="2" id="KW-0560">Oxidoreductase</keyword>
<dbReference type="SMART" id="SM01008">
    <property type="entry name" value="Ald_Xan_dh_C"/>
    <property type="match status" value="1"/>
</dbReference>
<keyword evidence="5" id="KW-1185">Reference proteome</keyword>
<dbReference type="InterPro" id="IPR046867">
    <property type="entry name" value="AldOxase/xan_DH_MoCoBD2"/>
</dbReference>
<reference evidence="4 5" key="1">
    <citation type="submission" date="2018-08" db="EMBL/GenBank/DDBJ databases">
        <title>Bacillus chawlae sp. nov., Bacillus glennii sp. nov., and Bacillus saganii sp. nov. Isolated from the Vehicle Assembly Building at Kennedy Space Center where the Viking Spacecraft were Assembled.</title>
        <authorList>
            <person name="Seuylemezian A."/>
            <person name="Vaishampayan P."/>
        </authorList>
    </citation>
    <scope>NUCLEOTIDE SEQUENCE [LARGE SCALE GENOMIC DNA]</scope>
    <source>
        <strain evidence="4 5">V44-8</strain>
    </source>
</reference>
<dbReference type="AlphaFoldDB" id="A0A372LAB4"/>
<feature type="domain" description="Aldehyde oxidase/xanthine dehydrogenase a/b hammerhead" evidence="3">
    <location>
        <begin position="18"/>
        <end position="121"/>
    </location>
</feature>
<dbReference type="InterPro" id="IPR000674">
    <property type="entry name" value="Ald_Oxase/Xan_DH_a/b"/>
</dbReference>
<dbReference type="PANTHER" id="PTHR11908:SF132">
    <property type="entry name" value="ALDEHYDE OXIDASE 1-RELATED"/>
    <property type="match status" value="1"/>
</dbReference>
<dbReference type="PANTHER" id="PTHR11908">
    <property type="entry name" value="XANTHINE DEHYDROGENASE"/>
    <property type="match status" value="1"/>
</dbReference>
<dbReference type="Pfam" id="PF02738">
    <property type="entry name" value="MoCoBD_1"/>
    <property type="match status" value="1"/>
</dbReference>
<accession>A0A372LAB4</accession>
<organism evidence="4 5">
    <name type="scientific">Peribacillus glennii</name>
    <dbReference type="NCBI Taxonomy" id="2303991"/>
    <lineage>
        <taxon>Bacteria</taxon>
        <taxon>Bacillati</taxon>
        <taxon>Bacillota</taxon>
        <taxon>Bacilli</taxon>
        <taxon>Bacillales</taxon>
        <taxon>Bacillaceae</taxon>
        <taxon>Peribacillus</taxon>
    </lineage>
</organism>
<dbReference type="GO" id="GO:0016491">
    <property type="term" value="F:oxidoreductase activity"/>
    <property type="evidence" value="ECO:0007669"/>
    <property type="project" value="UniProtKB-KW"/>
</dbReference>
<evidence type="ECO:0000256" key="2">
    <source>
        <dbReference type="ARBA" id="ARBA00023002"/>
    </source>
</evidence>
<proteinExistence type="predicted"/>
<evidence type="ECO:0000259" key="3">
    <source>
        <dbReference type="SMART" id="SM01008"/>
    </source>
</evidence>
<comment type="caution">
    <text evidence="4">The sequence shown here is derived from an EMBL/GenBank/DDBJ whole genome shotgun (WGS) entry which is preliminary data.</text>
</comment>
<dbReference type="InterPro" id="IPR036856">
    <property type="entry name" value="Ald_Oxase/Xan_DH_a/b_sf"/>
</dbReference>
<dbReference type="Pfam" id="PF20256">
    <property type="entry name" value="MoCoBD_2"/>
    <property type="match status" value="1"/>
</dbReference>
<name>A0A372LAB4_9BACI</name>
<dbReference type="OrthoDB" id="9759099at2"/>
<evidence type="ECO:0000313" key="4">
    <source>
        <dbReference type="EMBL" id="RFU62534.1"/>
    </source>
</evidence>
<dbReference type="GO" id="GO:0005506">
    <property type="term" value="F:iron ion binding"/>
    <property type="evidence" value="ECO:0007669"/>
    <property type="project" value="InterPro"/>
</dbReference>